<keyword evidence="3" id="KW-1185">Reference proteome</keyword>
<dbReference type="Proteomes" id="UP001499930">
    <property type="component" value="Unassembled WGS sequence"/>
</dbReference>
<proteinExistence type="predicted"/>
<sequence length="108" mass="12379">MNFSTNPTTEAGMTEHAAHTSTTPTEASTPEVTLEGPMDVAEKITVEAVDQRGRRYGSWTWVLQESGEWCAFLWRENCKDWIRDHHLDAESDERLWNNITVVRGYGKH</sequence>
<feature type="compositionally biased region" description="Low complexity" evidence="1">
    <location>
        <begin position="19"/>
        <end position="31"/>
    </location>
</feature>
<name>A0ABP6L219_9ACTN</name>
<reference evidence="3" key="1">
    <citation type="journal article" date="2019" name="Int. J. Syst. Evol. Microbiol.">
        <title>The Global Catalogue of Microorganisms (GCM) 10K type strain sequencing project: providing services to taxonomists for standard genome sequencing and annotation.</title>
        <authorList>
            <consortium name="The Broad Institute Genomics Platform"/>
            <consortium name="The Broad Institute Genome Sequencing Center for Infectious Disease"/>
            <person name="Wu L."/>
            <person name="Ma J."/>
        </authorList>
    </citation>
    <scope>NUCLEOTIDE SEQUENCE [LARGE SCALE GENOMIC DNA]</scope>
    <source>
        <strain evidence="3">JCM 3106</strain>
    </source>
</reference>
<comment type="caution">
    <text evidence="2">The sequence shown here is derived from an EMBL/GenBank/DDBJ whole genome shotgun (WGS) entry which is preliminary data.</text>
</comment>
<protein>
    <submittedName>
        <fullName evidence="2">Uncharacterized protein</fullName>
    </submittedName>
</protein>
<dbReference type="RefSeq" id="WP_344902035.1">
    <property type="nucleotide sequence ID" value="NZ_BAAAWD010000016.1"/>
</dbReference>
<evidence type="ECO:0000313" key="2">
    <source>
        <dbReference type="EMBL" id="GAA3027432.1"/>
    </source>
</evidence>
<organism evidence="2 3">
    <name type="scientific">Streptosporangium longisporum</name>
    <dbReference type="NCBI Taxonomy" id="46187"/>
    <lineage>
        <taxon>Bacteria</taxon>
        <taxon>Bacillati</taxon>
        <taxon>Actinomycetota</taxon>
        <taxon>Actinomycetes</taxon>
        <taxon>Streptosporangiales</taxon>
        <taxon>Streptosporangiaceae</taxon>
        <taxon>Streptosporangium</taxon>
    </lineage>
</organism>
<evidence type="ECO:0000313" key="3">
    <source>
        <dbReference type="Proteomes" id="UP001499930"/>
    </source>
</evidence>
<feature type="compositionally biased region" description="Polar residues" evidence="1">
    <location>
        <begin position="1"/>
        <end position="11"/>
    </location>
</feature>
<feature type="region of interest" description="Disordered" evidence="1">
    <location>
        <begin position="1"/>
        <end position="35"/>
    </location>
</feature>
<evidence type="ECO:0000256" key="1">
    <source>
        <dbReference type="SAM" id="MobiDB-lite"/>
    </source>
</evidence>
<dbReference type="EMBL" id="BAAAWD010000016">
    <property type="protein sequence ID" value="GAA3027432.1"/>
    <property type="molecule type" value="Genomic_DNA"/>
</dbReference>
<accession>A0ABP6L219</accession>
<gene>
    <name evidence="2" type="ORF">GCM10017559_62060</name>
</gene>